<dbReference type="GeneID" id="44792471"/>
<dbReference type="PANTHER" id="PTHR35319">
    <property type="match status" value="1"/>
</dbReference>
<dbReference type="AlphaFoldDB" id="A0A6B7IL37"/>
<dbReference type="Gene3D" id="3.30.70.1860">
    <property type="entry name" value="Uncharacterised protein family Ycf54"/>
    <property type="match status" value="1"/>
</dbReference>
<evidence type="ECO:0000256" key="1">
    <source>
        <dbReference type="ARBA" id="ARBA00043978"/>
    </source>
</evidence>
<evidence type="ECO:0000313" key="3">
    <source>
        <dbReference type="EMBL" id="QDM58493.1"/>
    </source>
</evidence>
<dbReference type="EMBL" id="MK107984">
    <property type="protein sequence ID" value="QDM58350.1"/>
    <property type="molecule type" value="Genomic_DNA"/>
</dbReference>
<dbReference type="RefSeq" id="YP_009736263.1">
    <property type="nucleotide sequence ID" value="NC_046447.1"/>
</dbReference>
<dbReference type="EMBL" id="MK107985">
    <property type="protein sequence ID" value="QDM58493.1"/>
    <property type="molecule type" value="Genomic_DNA"/>
</dbReference>
<sequence length="149" mass="17475">MKPMNSKRVETKDLKNRLSRNFFFAKDKKLRTLKPVKYFFVIGSSKFLLDNEPLEEILRERIQQYAREKKTIDFWIIKSPKFLNSLDLIDVKNKLTKDGLGKAELSAIVSLDEVFIKWMKLRLQNVAESNFMVFANDNDIESPLASENL</sequence>
<dbReference type="Pfam" id="PF10674">
    <property type="entry name" value="Ycf54"/>
    <property type="match status" value="1"/>
</dbReference>
<name>A0A6B7IL37_9PHAE</name>
<dbReference type="InterPro" id="IPR019616">
    <property type="entry name" value="Ycf54"/>
</dbReference>
<comment type="similarity">
    <text evidence="1">Belongs to the ycf54 family.</text>
</comment>
<organism evidence="2">
    <name type="scientific">Scytosiphon promiscuus</name>
    <dbReference type="NCBI Taxonomy" id="1403536"/>
    <lineage>
        <taxon>Eukaryota</taxon>
        <taxon>Sar</taxon>
        <taxon>Stramenopiles</taxon>
        <taxon>Ochrophyta</taxon>
        <taxon>PX clade</taxon>
        <taxon>Phaeophyceae</taxon>
        <taxon>Ectocarpales</taxon>
        <taxon>Scytosiphonaceae</taxon>
        <taxon>Scytosiphon</taxon>
    </lineage>
</organism>
<accession>A0A6B7IL37</accession>
<dbReference type="PANTHER" id="PTHR35319:SF2">
    <property type="entry name" value="YCF54"/>
    <property type="match status" value="1"/>
</dbReference>
<geneLocation type="plastid" evidence="2"/>
<gene>
    <name evidence="2" type="primary">ycf54</name>
    <name evidence="2" type="ORF">SlomFM_064</name>
    <name evidence="3" type="ORF">SlomM_064</name>
</gene>
<proteinExistence type="inferred from homology"/>
<reference evidence="2" key="1">
    <citation type="journal article" date="2020" name="Sci. Rep.">
        <title>Organelle inheritance and genome architecture variation in isogamous brown algae.</title>
        <authorList>
            <person name="Choi J.W."/>
            <person name="Graf L."/>
            <person name="Peters A.F."/>
            <person name="Cock J.M."/>
            <person name="Nishitsuji K."/>
            <person name="Arimoto A."/>
            <person name="Shoguchi E."/>
            <person name="Nagasato C."/>
            <person name="Choi C.G."/>
            <person name="Yoon H.S."/>
        </authorList>
    </citation>
    <scope>NUCLEOTIDE SEQUENCE</scope>
</reference>
<dbReference type="InterPro" id="IPR038409">
    <property type="entry name" value="Ycf54-like_sf"/>
</dbReference>
<evidence type="ECO:0000313" key="2">
    <source>
        <dbReference type="EMBL" id="QDM58350.1"/>
    </source>
</evidence>
<keyword evidence="2" id="KW-0934">Plastid</keyword>
<protein>
    <recommendedName>
        <fullName evidence="4">Ycf54</fullName>
    </recommendedName>
</protein>
<evidence type="ECO:0008006" key="4">
    <source>
        <dbReference type="Google" id="ProtNLM"/>
    </source>
</evidence>